<keyword evidence="1" id="KW-0472">Membrane</keyword>
<keyword evidence="1" id="KW-1133">Transmembrane helix</keyword>
<keyword evidence="1" id="KW-0812">Transmembrane</keyword>
<keyword evidence="3" id="KW-1185">Reference proteome</keyword>
<protein>
    <submittedName>
        <fullName evidence="2">Uncharacterized protein</fullName>
    </submittedName>
</protein>
<dbReference type="EMBL" id="JAUFQY010000001">
    <property type="protein sequence ID" value="MDN3700751.1"/>
    <property type="molecule type" value="Genomic_DNA"/>
</dbReference>
<organism evidence="2 3">
    <name type="scientific">Vibrio artabrorum</name>
    <dbReference type="NCBI Taxonomy" id="446374"/>
    <lineage>
        <taxon>Bacteria</taxon>
        <taxon>Pseudomonadati</taxon>
        <taxon>Pseudomonadota</taxon>
        <taxon>Gammaproteobacteria</taxon>
        <taxon>Vibrionales</taxon>
        <taxon>Vibrionaceae</taxon>
        <taxon>Vibrio</taxon>
    </lineage>
</organism>
<feature type="transmembrane region" description="Helical" evidence="1">
    <location>
        <begin position="79"/>
        <end position="98"/>
    </location>
</feature>
<evidence type="ECO:0000256" key="1">
    <source>
        <dbReference type="SAM" id="Phobius"/>
    </source>
</evidence>
<sequence>MRVFLRKSGTVEQILASIRGRNYVDEFPSPERLKLYEQWKPGIAQKVRDGVLLSQEKSMQREQDELYEVIYQTYKRVPIVFAIKLSAIFIVMIVAIQFI</sequence>
<comment type="caution">
    <text evidence="2">The sequence shown here is derived from an EMBL/GenBank/DDBJ whole genome shotgun (WGS) entry which is preliminary data.</text>
</comment>
<dbReference type="RefSeq" id="WP_017789269.1">
    <property type="nucleotide sequence ID" value="NZ_AP025458.1"/>
</dbReference>
<proteinExistence type="predicted"/>
<dbReference type="Proteomes" id="UP001223712">
    <property type="component" value="Unassembled WGS sequence"/>
</dbReference>
<reference evidence="3" key="1">
    <citation type="journal article" date="2019" name="Int. J. Syst. Evol. Microbiol.">
        <title>The Global Catalogue of Microorganisms (GCM) 10K type strain sequencing project: providing services to taxonomists for standard genome sequencing and annotation.</title>
        <authorList>
            <consortium name="The Broad Institute Genomics Platform"/>
            <consortium name="The Broad Institute Genome Sequencing Center for Infectious Disease"/>
            <person name="Wu L."/>
            <person name="Ma J."/>
        </authorList>
    </citation>
    <scope>NUCLEOTIDE SEQUENCE [LARGE SCALE GENOMIC DNA]</scope>
    <source>
        <strain evidence="3">CECT 7226</strain>
    </source>
</reference>
<evidence type="ECO:0000313" key="2">
    <source>
        <dbReference type="EMBL" id="MDN3700751.1"/>
    </source>
</evidence>
<name>A0ABT8CJZ3_9VIBR</name>
<gene>
    <name evidence="2" type="ORF">QWY96_07285</name>
</gene>
<accession>A0ABT8CJZ3</accession>
<evidence type="ECO:0000313" key="3">
    <source>
        <dbReference type="Proteomes" id="UP001223712"/>
    </source>
</evidence>